<dbReference type="RefSeq" id="WP_260190917.1">
    <property type="nucleotide sequence ID" value="NZ_JAFFZE010000009.1"/>
</dbReference>
<dbReference type="Proteomes" id="UP001156441">
    <property type="component" value="Unassembled WGS sequence"/>
</dbReference>
<protein>
    <submittedName>
        <fullName evidence="2">DNA-binding protein</fullName>
    </submittedName>
</protein>
<evidence type="ECO:0000313" key="3">
    <source>
        <dbReference type="Proteomes" id="UP001156441"/>
    </source>
</evidence>
<dbReference type="PANTHER" id="PTHR34988:SF1">
    <property type="entry name" value="DNA-BINDING PROTEIN"/>
    <property type="match status" value="1"/>
</dbReference>
<dbReference type="PANTHER" id="PTHR34988">
    <property type="entry name" value="PROTEIN, PUTATIVE-RELATED"/>
    <property type="match status" value="1"/>
</dbReference>
<dbReference type="Gene3D" id="3.30.1330.80">
    <property type="entry name" value="Hypothetical protein, similar to alpha- acetolactate decarboxylase, domain 2"/>
    <property type="match status" value="1"/>
</dbReference>
<sequence length="166" mass="17712">MAACTMLTDGPPRVFAVVLDESDSVTEALTAFAADNDVRAAGLTAIGAFRTATLGFFDLDAKEYLHLPVDEQAEVLSLVGDIGRDDQDDVALHVHAVLGLRDGTTRGGHLLNATVRPTLEVMVTESPAHLRRRYRPDIGLALIDLPSSKGGDLFDDGEPLRHGLAP</sequence>
<name>A0ABT2J7G2_9PSEU</name>
<dbReference type="SUPFAM" id="SSF117856">
    <property type="entry name" value="AF0104/ALDC/Ptd012-like"/>
    <property type="match status" value="1"/>
</dbReference>
<dbReference type="CDD" id="cd11378">
    <property type="entry name" value="DUF296"/>
    <property type="match status" value="1"/>
</dbReference>
<accession>A0ABT2J7G2</accession>
<keyword evidence="2" id="KW-0238">DNA-binding</keyword>
<dbReference type="EMBL" id="JAFFZE010000009">
    <property type="protein sequence ID" value="MCT2583549.1"/>
    <property type="molecule type" value="Genomic_DNA"/>
</dbReference>
<proteinExistence type="predicted"/>
<gene>
    <name evidence="2" type="ORF">JT362_10510</name>
</gene>
<dbReference type="InterPro" id="IPR005175">
    <property type="entry name" value="PPC_dom"/>
</dbReference>
<evidence type="ECO:0000313" key="2">
    <source>
        <dbReference type="EMBL" id="MCT2583549.1"/>
    </source>
</evidence>
<feature type="domain" description="PPC" evidence="1">
    <location>
        <begin position="9"/>
        <end position="146"/>
    </location>
</feature>
<dbReference type="InterPro" id="IPR025707">
    <property type="entry name" value="DNA_bp_PD1"/>
</dbReference>
<keyword evidence="3" id="KW-1185">Reference proteome</keyword>
<evidence type="ECO:0000259" key="1">
    <source>
        <dbReference type="PROSITE" id="PS51742"/>
    </source>
</evidence>
<dbReference type="PROSITE" id="PS51742">
    <property type="entry name" value="PPC"/>
    <property type="match status" value="1"/>
</dbReference>
<comment type="caution">
    <text evidence="2">The sequence shown here is derived from an EMBL/GenBank/DDBJ whole genome shotgun (WGS) entry which is preliminary data.</text>
</comment>
<dbReference type="PIRSF" id="PIRSF016702">
    <property type="entry name" value="DNA_bp_PD1"/>
    <property type="match status" value="1"/>
</dbReference>
<reference evidence="2 3" key="1">
    <citation type="submission" date="2021-02" db="EMBL/GenBank/DDBJ databases">
        <title>Actinophytocola xerophila sp. nov., isolated from soil of cotton cropping field.</title>
        <authorList>
            <person name="Huang R."/>
            <person name="Chen X."/>
            <person name="Ge X."/>
            <person name="Liu W."/>
        </authorList>
    </citation>
    <scope>NUCLEOTIDE SEQUENCE [LARGE SCALE GENOMIC DNA]</scope>
    <source>
        <strain evidence="2 3">S1-96</strain>
    </source>
</reference>
<dbReference type="GO" id="GO:0003677">
    <property type="term" value="F:DNA binding"/>
    <property type="evidence" value="ECO:0007669"/>
    <property type="project" value="UniProtKB-KW"/>
</dbReference>
<organism evidence="2 3">
    <name type="scientific">Actinophytocola gossypii</name>
    <dbReference type="NCBI Taxonomy" id="2812003"/>
    <lineage>
        <taxon>Bacteria</taxon>
        <taxon>Bacillati</taxon>
        <taxon>Actinomycetota</taxon>
        <taxon>Actinomycetes</taxon>
        <taxon>Pseudonocardiales</taxon>
        <taxon>Pseudonocardiaceae</taxon>
    </lineage>
</organism>
<dbReference type="Pfam" id="PF03479">
    <property type="entry name" value="PCC"/>
    <property type="match status" value="1"/>
</dbReference>